<proteinExistence type="predicted"/>
<dbReference type="PANTHER" id="PTHR45725:SF1">
    <property type="entry name" value="DISHEVELLED ASSOCIATED ACTIVATOR OF MORPHOGENESIS, ISOFORM D"/>
    <property type="match status" value="1"/>
</dbReference>
<gene>
    <name evidence="3" type="ORF">LRAMOSA04489</name>
</gene>
<protein>
    <recommendedName>
        <fullName evidence="2">FH2 domain-containing protein</fullName>
    </recommendedName>
</protein>
<feature type="region of interest" description="Disordered" evidence="1">
    <location>
        <begin position="325"/>
        <end position="440"/>
    </location>
</feature>
<dbReference type="PROSITE" id="PS51444">
    <property type="entry name" value="FH2"/>
    <property type="match status" value="1"/>
</dbReference>
<feature type="region of interest" description="Disordered" evidence="1">
    <location>
        <begin position="280"/>
        <end position="300"/>
    </location>
</feature>
<feature type="compositionally biased region" description="Basic and acidic residues" evidence="1">
    <location>
        <begin position="325"/>
        <end position="345"/>
    </location>
</feature>
<organism evidence="3">
    <name type="scientific">Lichtheimia ramosa</name>
    <dbReference type="NCBI Taxonomy" id="688394"/>
    <lineage>
        <taxon>Eukaryota</taxon>
        <taxon>Fungi</taxon>
        <taxon>Fungi incertae sedis</taxon>
        <taxon>Mucoromycota</taxon>
        <taxon>Mucoromycotina</taxon>
        <taxon>Mucoromycetes</taxon>
        <taxon>Mucorales</taxon>
        <taxon>Lichtheimiaceae</taxon>
        <taxon>Lichtheimia</taxon>
    </lineage>
</organism>
<sequence length="440" mass="50260">MLFKSVFWEKYQNLNSQLTAISDASESVRNAKQFKQLLQLILLIGNFLNGNTFRGGAFGIRIASINKLVDTKGIAGTMTLLHFLVETTQKVFPSITGFLEELKACEDACKVSKAEVQSEFQELKTGFGLIEKELKTQGVDTDALLNEKSAEDDDAQQVDDDDNDTFRTVIREFYKEATKRFKRLELLRQESMSAYDTVVKYYGEDPGKLHPDAFFGIFKEFVISWEKCQANIDEERQKQEHVEKQKKMREMRKKGTKSGIEMGPNRDEMEHLLAQLKNRPVSAKPMRRKRASARHDINTNARSVYGTDSVMLQAESLLRSIQAEDNHMDDKENTNDHDRVEKGELENDDDDERLTNTYSTEDDGWIEEEDRTSTTGSSTSSTSSISGSPSPISDEEETQSHLDKVPSLRQKHSLHVKKKRSLRRPMLDKPARRSIRKSLS</sequence>
<evidence type="ECO:0000256" key="1">
    <source>
        <dbReference type="SAM" id="MobiDB-lite"/>
    </source>
</evidence>
<dbReference type="PANTHER" id="PTHR45725">
    <property type="entry name" value="FORMIN HOMOLOGY 2 FAMILY MEMBER"/>
    <property type="match status" value="1"/>
</dbReference>
<feature type="compositionally biased region" description="Acidic residues" evidence="1">
    <location>
        <begin position="360"/>
        <end position="370"/>
    </location>
</feature>
<name>A0A077WYJ6_9FUNG</name>
<feature type="compositionally biased region" description="Basic residues" evidence="1">
    <location>
        <begin position="409"/>
        <end position="423"/>
    </location>
</feature>
<feature type="region of interest" description="Disordered" evidence="1">
    <location>
        <begin position="236"/>
        <end position="264"/>
    </location>
</feature>
<dbReference type="InterPro" id="IPR015425">
    <property type="entry name" value="FH2_Formin"/>
</dbReference>
<evidence type="ECO:0000259" key="2">
    <source>
        <dbReference type="PROSITE" id="PS51444"/>
    </source>
</evidence>
<feature type="compositionally biased region" description="Low complexity" evidence="1">
    <location>
        <begin position="373"/>
        <end position="392"/>
    </location>
</feature>
<reference evidence="3" key="1">
    <citation type="journal article" date="2014" name="Genome Announc.">
        <title>De novo whole-genome sequence and genome annotation of Lichtheimia ramosa.</title>
        <authorList>
            <person name="Linde J."/>
            <person name="Schwartze V."/>
            <person name="Binder U."/>
            <person name="Lass-Florl C."/>
            <person name="Voigt K."/>
            <person name="Horn F."/>
        </authorList>
    </citation>
    <scope>NUCLEOTIDE SEQUENCE</scope>
    <source>
        <strain evidence="3">JMRC FSU:6197</strain>
    </source>
</reference>
<dbReference type="InterPro" id="IPR042201">
    <property type="entry name" value="FH2_Formin_sf"/>
</dbReference>
<feature type="domain" description="FH2" evidence="2">
    <location>
        <begin position="1"/>
        <end position="251"/>
    </location>
</feature>
<dbReference type="SUPFAM" id="SSF101447">
    <property type="entry name" value="Formin homology 2 domain (FH2 domain)"/>
    <property type="match status" value="1"/>
</dbReference>
<dbReference type="AlphaFoldDB" id="A0A077WYJ6"/>
<dbReference type="OrthoDB" id="1104827at2759"/>
<evidence type="ECO:0000313" key="3">
    <source>
        <dbReference type="EMBL" id="CDS12294.1"/>
    </source>
</evidence>
<feature type="compositionally biased region" description="Basic and acidic residues" evidence="1">
    <location>
        <begin position="236"/>
        <end position="245"/>
    </location>
</feature>
<dbReference type="Gene3D" id="1.20.58.2220">
    <property type="entry name" value="Formin, FH2 domain"/>
    <property type="match status" value="1"/>
</dbReference>
<dbReference type="InterPro" id="IPR051425">
    <property type="entry name" value="Formin_Homology"/>
</dbReference>
<feature type="compositionally biased region" description="Basic residues" evidence="1">
    <location>
        <begin position="246"/>
        <end position="256"/>
    </location>
</feature>
<dbReference type="Pfam" id="PF02181">
    <property type="entry name" value="FH2"/>
    <property type="match status" value="1"/>
</dbReference>
<accession>A0A077WYJ6</accession>
<dbReference type="EMBL" id="LK023357">
    <property type="protein sequence ID" value="CDS12294.1"/>
    <property type="molecule type" value="Genomic_DNA"/>
</dbReference>